<evidence type="ECO:0000256" key="1">
    <source>
        <dbReference type="ARBA" id="ARBA00004613"/>
    </source>
</evidence>
<protein>
    <recommendedName>
        <fullName evidence="5">C1q domain-containing protein</fullName>
    </recommendedName>
</protein>
<name>A0A8B6DLG2_MYTGA</name>
<accession>A0A8B6DLG2</accession>
<feature type="coiled-coil region" evidence="3">
    <location>
        <begin position="373"/>
        <end position="400"/>
    </location>
</feature>
<proteinExistence type="predicted"/>
<organism evidence="6 7">
    <name type="scientific">Mytilus galloprovincialis</name>
    <name type="common">Mediterranean mussel</name>
    <dbReference type="NCBI Taxonomy" id="29158"/>
    <lineage>
        <taxon>Eukaryota</taxon>
        <taxon>Metazoa</taxon>
        <taxon>Spiralia</taxon>
        <taxon>Lophotrochozoa</taxon>
        <taxon>Mollusca</taxon>
        <taxon>Bivalvia</taxon>
        <taxon>Autobranchia</taxon>
        <taxon>Pteriomorphia</taxon>
        <taxon>Mytilida</taxon>
        <taxon>Mytiloidea</taxon>
        <taxon>Mytilidae</taxon>
        <taxon>Mytilinae</taxon>
        <taxon>Mytilus</taxon>
    </lineage>
</organism>
<dbReference type="EMBL" id="UYJE01003751">
    <property type="protein sequence ID" value="VDI22108.1"/>
    <property type="molecule type" value="Genomic_DNA"/>
</dbReference>
<feature type="signal peptide" evidence="4">
    <location>
        <begin position="1"/>
        <end position="18"/>
    </location>
</feature>
<sequence>MFVLQFICLTISLVTISASSLGSVSESLLTCSKFHFEEKVLEKVVRLEHKLEVYTEKMKLWEESISSSLDKVTEAKKLTDTFVESIRNAHIQDQMRFNDSFLEAKKQTETFVESMRNAHIQDQMRFNDSFLEAKKQTETFVESIRNAHIQDQMQFNDSFLEAVYHFRTQSENETWIYGRQMNSLFDSLSSKMRDLGVAESKRESIMKSSLLRQQSRFNESFDKIYEHFQVRFNNSLQEIEIKQKKVGFTSCASSGQTCSSGSFIKFPDVLSKIGISNMSTFKSSGKFTCEAEGLYQISVTILSHTGGKRFGIYMNNHLVSKAYISSTSNSESGTAVAVVVLKRNDKVSVQSLEDNLNNNTQHIERPGCTKRIIRELQDKNTQLQHNFDNLQGKYTAIENELLVSQKTTAKLVVDVQALEQLKSVQDLKGLKEEVQSIRSQTHLLAFNQQARNQDFLALYNETINNQKNVNHLGQQQADFKNQTLDSFRMILRYYFSFKSDANRRIDQNELSIHRTDARVDKATEKVAMTSCVSADKVLSVGETIKFNDVHTHVEIDNLSSFKTTGKFNCTKDGLYVVSVWLLAQTASYGDHVYIYKNTEILTYTFIKNSQYYDTGPATAAVELKMNDKLYVHFDQGKVDSYGSCMTIIKIM</sequence>
<keyword evidence="2" id="KW-0964">Secreted</keyword>
<feature type="domain" description="C1q" evidence="5">
    <location>
        <begin position="280"/>
        <end position="354"/>
    </location>
</feature>
<keyword evidence="4" id="KW-0732">Signal</keyword>
<comment type="subcellular location">
    <subcellularLocation>
        <location evidence="1">Secreted</location>
    </subcellularLocation>
</comment>
<dbReference type="InterPro" id="IPR050392">
    <property type="entry name" value="Collagen/C1q_domain"/>
</dbReference>
<feature type="domain" description="C1q" evidence="5">
    <location>
        <begin position="540"/>
        <end position="636"/>
    </location>
</feature>
<evidence type="ECO:0000313" key="7">
    <source>
        <dbReference type="Proteomes" id="UP000596742"/>
    </source>
</evidence>
<feature type="coiled-coil region" evidence="3">
    <location>
        <begin position="37"/>
        <end position="64"/>
    </location>
</feature>
<evidence type="ECO:0000256" key="4">
    <source>
        <dbReference type="SAM" id="SignalP"/>
    </source>
</evidence>
<dbReference type="SUPFAM" id="SSF49842">
    <property type="entry name" value="TNF-like"/>
    <property type="match status" value="2"/>
</dbReference>
<dbReference type="OrthoDB" id="6167828at2759"/>
<dbReference type="PANTHER" id="PTHR15427">
    <property type="entry name" value="EMILIN ELASTIN MICROFIBRIL INTERFACE-LOCATED PROTEIN ELASTIN MICROFIBRIL INTERFACER"/>
    <property type="match status" value="1"/>
</dbReference>
<comment type="caution">
    <text evidence="6">The sequence shown here is derived from an EMBL/GenBank/DDBJ whole genome shotgun (WGS) entry which is preliminary data.</text>
</comment>
<feature type="chain" id="PRO_5032400985" description="C1q domain-containing protein" evidence="4">
    <location>
        <begin position="19"/>
        <end position="651"/>
    </location>
</feature>
<evidence type="ECO:0000259" key="5">
    <source>
        <dbReference type="Pfam" id="PF00386"/>
    </source>
</evidence>
<dbReference type="Pfam" id="PF00386">
    <property type="entry name" value="C1q"/>
    <property type="match status" value="2"/>
</dbReference>
<keyword evidence="7" id="KW-1185">Reference proteome</keyword>
<reference evidence="6" key="1">
    <citation type="submission" date="2018-11" db="EMBL/GenBank/DDBJ databases">
        <authorList>
            <person name="Alioto T."/>
            <person name="Alioto T."/>
        </authorList>
    </citation>
    <scope>NUCLEOTIDE SEQUENCE</scope>
</reference>
<evidence type="ECO:0000256" key="2">
    <source>
        <dbReference type="ARBA" id="ARBA00022525"/>
    </source>
</evidence>
<dbReference type="Gene3D" id="2.60.120.40">
    <property type="match status" value="2"/>
</dbReference>
<dbReference type="InterPro" id="IPR001073">
    <property type="entry name" value="C1q_dom"/>
</dbReference>
<keyword evidence="3" id="KW-0175">Coiled coil</keyword>
<evidence type="ECO:0000313" key="6">
    <source>
        <dbReference type="EMBL" id="VDI22108.1"/>
    </source>
</evidence>
<dbReference type="PANTHER" id="PTHR15427:SF33">
    <property type="entry name" value="COLLAGEN IV NC1 DOMAIN-CONTAINING PROTEIN"/>
    <property type="match status" value="1"/>
</dbReference>
<dbReference type="GO" id="GO:0005581">
    <property type="term" value="C:collagen trimer"/>
    <property type="evidence" value="ECO:0007669"/>
    <property type="project" value="UniProtKB-KW"/>
</dbReference>
<evidence type="ECO:0000256" key="3">
    <source>
        <dbReference type="SAM" id="Coils"/>
    </source>
</evidence>
<dbReference type="AlphaFoldDB" id="A0A8B6DLG2"/>
<gene>
    <name evidence="6" type="ORF">MGAL_10B068265</name>
</gene>
<dbReference type="InterPro" id="IPR008983">
    <property type="entry name" value="Tumour_necrosis_fac-like_dom"/>
</dbReference>
<dbReference type="Proteomes" id="UP000596742">
    <property type="component" value="Unassembled WGS sequence"/>
</dbReference>